<name>A0AAN7Y143_ELEMC</name>
<dbReference type="Proteomes" id="UP001346869">
    <property type="component" value="Unassembled WGS sequence"/>
</dbReference>
<gene>
    <name evidence="2" type="ORF">PBY51_003596</name>
</gene>
<evidence type="ECO:0000256" key="1">
    <source>
        <dbReference type="SAM" id="MobiDB-lite"/>
    </source>
</evidence>
<evidence type="ECO:0000313" key="3">
    <source>
        <dbReference type="Proteomes" id="UP001346869"/>
    </source>
</evidence>
<reference evidence="2 3" key="1">
    <citation type="journal article" date="2023" name="Genes (Basel)">
        <title>Chromosome-Level Genome Assembly and Circadian Gene Repertoire of the Patagonia Blennie Eleginops maclovinus-The Closest Ancestral Proxy of Antarctic Cryonotothenioids.</title>
        <authorList>
            <person name="Cheng C.C."/>
            <person name="Rivera-Colon A.G."/>
            <person name="Minhas B.F."/>
            <person name="Wilson L."/>
            <person name="Rayamajhi N."/>
            <person name="Vargas-Chacoff L."/>
            <person name="Catchen J.M."/>
        </authorList>
    </citation>
    <scope>NUCLEOTIDE SEQUENCE [LARGE SCALE GENOMIC DNA]</scope>
    <source>
        <strain evidence="2">JMC-PN-2008</strain>
    </source>
</reference>
<comment type="caution">
    <text evidence="2">The sequence shown here is derived from an EMBL/GenBank/DDBJ whole genome shotgun (WGS) entry which is preliminary data.</text>
</comment>
<dbReference type="AlphaFoldDB" id="A0AAN7Y143"/>
<feature type="compositionally biased region" description="Basic and acidic residues" evidence="1">
    <location>
        <begin position="106"/>
        <end position="115"/>
    </location>
</feature>
<reference evidence="2 3" key="2">
    <citation type="journal article" date="2023" name="Mol. Biol. Evol.">
        <title>Genomics of Secondarily Temperate Adaptation in the Only Non-Antarctic Icefish.</title>
        <authorList>
            <person name="Rivera-Colon A.G."/>
            <person name="Rayamajhi N."/>
            <person name="Minhas B.F."/>
            <person name="Madrigal G."/>
            <person name="Bilyk K.T."/>
            <person name="Yoon V."/>
            <person name="Hune M."/>
            <person name="Gregory S."/>
            <person name="Cheng C.H.C."/>
            <person name="Catchen J.M."/>
        </authorList>
    </citation>
    <scope>NUCLEOTIDE SEQUENCE [LARGE SCALE GENOMIC DNA]</scope>
    <source>
        <strain evidence="2">JMC-PN-2008</strain>
    </source>
</reference>
<feature type="region of interest" description="Disordered" evidence="1">
    <location>
        <begin position="44"/>
        <end position="115"/>
    </location>
</feature>
<feature type="compositionally biased region" description="Gly residues" evidence="1">
    <location>
        <begin position="69"/>
        <end position="79"/>
    </location>
</feature>
<protein>
    <submittedName>
        <fullName evidence="2">Uncharacterized protein</fullName>
    </submittedName>
</protein>
<keyword evidence="3" id="KW-1185">Reference proteome</keyword>
<accession>A0AAN7Y143</accession>
<sequence length="115" mass="11958">MGIYHHPRGVCECVCLFKSLYQERTGPTLELSLRDTDAPGLIVGGAAEKAPQIGQQRRRRWRSGATEATGGGGGAGGCGSVPCARTPSSLPPSAGKPPASCPLPSLHHDPLLFPE</sequence>
<dbReference type="EMBL" id="JAUZQC010000005">
    <property type="protein sequence ID" value="KAK5870669.1"/>
    <property type="molecule type" value="Genomic_DNA"/>
</dbReference>
<organism evidence="2 3">
    <name type="scientific">Eleginops maclovinus</name>
    <name type="common">Patagonian blennie</name>
    <name type="synonym">Eleginus maclovinus</name>
    <dbReference type="NCBI Taxonomy" id="56733"/>
    <lineage>
        <taxon>Eukaryota</taxon>
        <taxon>Metazoa</taxon>
        <taxon>Chordata</taxon>
        <taxon>Craniata</taxon>
        <taxon>Vertebrata</taxon>
        <taxon>Euteleostomi</taxon>
        <taxon>Actinopterygii</taxon>
        <taxon>Neopterygii</taxon>
        <taxon>Teleostei</taxon>
        <taxon>Neoteleostei</taxon>
        <taxon>Acanthomorphata</taxon>
        <taxon>Eupercaria</taxon>
        <taxon>Perciformes</taxon>
        <taxon>Notothenioidei</taxon>
        <taxon>Eleginopidae</taxon>
        <taxon>Eleginops</taxon>
    </lineage>
</organism>
<proteinExistence type="predicted"/>
<evidence type="ECO:0000313" key="2">
    <source>
        <dbReference type="EMBL" id="KAK5870669.1"/>
    </source>
</evidence>